<dbReference type="Pfam" id="PF10157">
    <property type="entry name" value="BORCS6"/>
    <property type="match status" value="1"/>
</dbReference>
<comment type="caution">
    <text evidence="2">The sequence shown here is derived from an EMBL/GenBank/DDBJ whole genome shotgun (WGS) entry which is preliminary data.</text>
</comment>
<dbReference type="InterPro" id="IPR046465">
    <property type="entry name" value="BORCS6_C"/>
</dbReference>
<protein>
    <recommendedName>
        <fullName evidence="1">BLOC-1-related complex subunit 6 C-terminal helix domain-containing protein</fullName>
    </recommendedName>
</protein>
<feature type="domain" description="BLOC-1-related complex subunit 6 C-terminal helix" evidence="1">
    <location>
        <begin position="13"/>
        <end position="99"/>
    </location>
</feature>
<dbReference type="OrthoDB" id="21270at2759"/>
<organism evidence="2 3">
    <name type="scientific">Tieghemiomyces parasiticus</name>
    <dbReference type="NCBI Taxonomy" id="78921"/>
    <lineage>
        <taxon>Eukaryota</taxon>
        <taxon>Fungi</taxon>
        <taxon>Fungi incertae sedis</taxon>
        <taxon>Zoopagomycota</taxon>
        <taxon>Kickxellomycotina</taxon>
        <taxon>Dimargaritomycetes</taxon>
        <taxon>Dimargaritales</taxon>
        <taxon>Dimargaritaceae</taxon>
        <taxon>Tieghemiomyces</taxon>
    </lineage>
</organism>
<evidence type="ECO:0000313" key="3">
    <source>
        <dbReference type="Proteomes" id="UP001150569"/>
    </source>
</evidence>
<proteinExistence type="predicted"/>
<reference evidence="2" key="1">
    <citation type="submission" date="2022-07" db="EMBL/GenBank/DDBJ databases">
        <title>Phylogenomic reconstructions and comparative analyses of Kickxellomycotina fungi.</title>
        <authorList>
            <person name="Reynolds N.K."/>
            <person name="Stajich J.E."/>
            <person name="Barry K."/>
            <person name="Grigoriev I.V."/>
            <person name="Crous P."/>
            <person name="Smith M.E."/>
        </authorList>
    </citation>
    <scope>NUCLEOTIDE SEQUENCE</scope>
    <source>
        <strain evidence="2">RSA 861</strain>
    </source>
</reference>
<gene>
    <name evidence="2" type="ORF">IWQ60_007467</name>
</gene>
<sequence length="100" mass="11364">MTIVPHEVAFSRHIDPEVLDDLEHQTSNLASELDRYIQSLQMQVEQCFDVTLQTLDVNEEAAGKVAGAVQESIGKTTQLIRLCDQLDRDMEELNPIRQQL</sequence>
<dbReference type="Proteomes" id="UP001150569">
    <property type="component" value="Unassembled WGS sequence"/>
</dbReference>
<evidence type="ECO:0000259" key="1">
    <source>
        <dbReference type="Pfam" id="PF10157"/>
    </source>
</evidence>
<evidence type="ECO:0000313" key="2">
    <source>
        <dbReference type="EMBL" id="KAJ1918555.1"/>
    </source>
</evidence>
<dbReference type="AlphaFoldDB" id="A0A9W8DU95"/>
<accession>A0A9W8DU95</accession>
<dbReference type="EMBL" id="JANBPT010000500">
    <property type="protein sequence ID" value="KAJ1918555.1"/>
    <property type="molecule type" value="Genomic_DNA"/>
</dbReference>
<name>A0A9W8DU95_9FUNG</name>
<keyword evidence="3" id="KW-1185">Reference proteome</keyword>